<dbReference type="InterPro" id="IPR006260">
    <property type="entry name" value="TonB/TolA_C"/>
</dbReference>
<organism evidence="12 13">
    <name type="scientific">Variovorax paradoxus</name>
    <dbReference type="NCBI Taxonomy" id="34073"/>
    <lineage>
        <taxon>Bacteria</taxon>
        <taxon>Pseudomonadati</taxon>
        <taxon>Pseudomonadota</taxon>
        <taxon>Betaproteobacteria</taxon>
        <taxon>Burkholderiales</taxon>
        <taxon>Comamonadaceae</taxon>
        <taxon>Variovorax</taxon>
    </lineage>
</organism>
<dbReference type="Pfam" id="PF03544">
    <property type="entry name" value="TonB_C"/>
    <property type="match status" value="1"/>
</dbReference>
<feature type="region of interest" description="Disordered" evidence="10">
    <location>
        <begin position="82"/>
        <end position="139"/>
    </location>
</feature>
<dbReference type="AlphaFoldDB" id="A0A2W5QIG6"/>
<dbReference type="InterPro" id="IPR051045">
    <property type="entry name" value="TonB-dependent_transducer"/>
</dbReference>
<evidence type="ECO:0000256" key="9">
    <source>
        <dbReference type="ARBA" id="ARBA00023136"/>
    </source>
</evidence>
<feature type="compositionally biased region" description="Pro residues" evidence="10">
    <location>
        <begin position="97"/>
        <end position="108"/>
    </location>
</feature>
<feature type="region of interest" description="Disordered" evidence="10">
    <location>
        <begin position="45"/>
        <end position="67"/>
    </location>
</feature>
<evidence type="ECO:0000256" key="7">
    <source>
        <dbReference type="ARBA" id="ARBA00022927"/>
    </source>
</evidence>
<evidence type="ECO:0000313" key="13">
    <source>
        <dbReference type="Proteomes" id="UP000249135"/>
    </source>
</evidence>
<keyword evidence="8" id="KW-1133">Transmembrane helix</keyword>
<keyword evidence="6" id="KW-0812">Transmembrane</keyword>
<gene>
    <name evidence="12" type="ORF">DI563_05845</name>
</gene>
<dbReference type="GO" id="GO:0005886">
    <property type="term" value="C:plasma membrane"/>
    <property type="evidence" value="ECO:0007669"/>
    <property type="project" value="UniProtKB-SubCell"/>
</dbReference>
<feature type="compositionally biased region" description="Low complexity" evidence="10">
    <location>
        <begin position="114"/>
        <end position="128"/>
    </location>
</feature>
<comment type="caution">
    <text evidence="12">The sequence shown here is derived from an EMBL/GenBank/DDBJ whole genome shotgun (WGS) entry which is preliminary data.</text>
</comment>
<evidence type="ECO:0000313" key="12">
    <source>
        <dbReference type="EMBL" id="PZQ76846.1"/>
    </source>
</evidence>
<evidence type="ECO:0000256" key="8">
    <source>
        <dbReference type="ARBA" id="ARBA00022989"/>
    </source>
</evidence>
<evidence type="ECO:0000259" key="11">
    <source>
        <dbReference type="PROSITE" id="PS52015"/>
    </source>
</evidence>
<evidence type="ECO:0000256" key="5">
    <source>
        <dbReference type="ARBA" id="ARBA00022519"/>
    </source>
</evidence>
<keyword evidence="4" id="KW-1003">Cell membrane</keyword>
<evidence type="ECO:0000256" key="4">
    <source>
        <dbReference type="ARBA" id="ARBA00022475"/>
    </source>
</evidence>
<dbReference type="Proteomes" id="UP000249135">
    <property type="component" value="Unassembled WGS sequence"/>
</dbReference>
<name>A0A2W5QIG6_VARPD</name>
<dbReference type="InterPro" id="IPR037682">
    <property type="entry name" value="TonB_C"/>
</dbReference>
<evidence type="ECO:0000256" key="2">
    <source>
        <dbReference type="ARBA" id="ARBA00006555"/>
    </source>
</evidence>
<keyword evidence="7" id="KW-0653">Protein transport</keyword>
<keyword evidence="5" id="KW-0997">Cell inner membrane</keyword>
<evidence type="ECO:0000256" key="6">
    <source>
        <dbReference type="ARBA" id="ARBA00022692"/>
    </source>
</evidence>
<feature type="compositionally biased region" description="Low complexity" evidence="10">
    <location>
        <begin position="86"/>
        <end position="96"/>
    </location>
</feature>
<feature type="domain" description="TonB C-terminal" evidence="11">
    <location>
        <begin position="136"/>
        <end position="230"/>
    </location>
</feature>
<protein>
    <recommendedName>
        <fullName evidence="11">TonB C-terminal domain-containing protein</fullName>
    </recommendedName>
</protein>
<evidence type="ECO:0000256" key="1">
    <source>
        <dbReference type="ARBA" id="ARBA00004383"/>
    </source>
</evidence>
<dbReference type="GO" id="GO:0055085">
    <property type="term" value="P:transmembrane transport"/>
    <property type="evidence" value="ECO:0007669"/>
    <property type="project" value="InterPro"/>
</dbReference>
<dbReference type="GO" id="GO:0015031">
    <property type="term" value="P:protein transport"/>
    <property type="evidence" value="ECO:0007669"/>
    <property type="project" value="UniProtKB-KW"/>
</dbReference>
<accession>A0A2W5QIG6</accession>
<reference evidence="12 13" key="1">
    <citation type="submission" date="2017-08" db="EMBL/GenBank/DDBJ databases">
        <title>Infants hospitalized years apart are colonized by the same room-sourced microbial strains.</title>
        <authorList>
            <person name="Brooks B."/>
            <person name="Olm M.R."/>
            <person name="Firek B.A."/>
            <person name="Baker R."/>
            <person name="Thomas B.C."/>
            <person name="Morowitz M.J."/>
            <person name="Banfield J.F."/>
        </authorList>
    </citation>
    <scope>NUCLEOTIDE SEQUENCE [LARGE SCALE GENOMIC DNA]</scope>
    <source>
        <strain evidence="12">S2_005_003_R2_41</strain>
    </source>
</reference>
<comment type="similarity">
    <text evidence="2">Belongs to the TonB family.</text>
</comment>
<dbReference type="EMBL" id="QFPP01000038">
    <property type="protein sequence ID" value="PZQ76846.1"/>
    <property type="molecule type" value="Genomic_DNA"/>
</dbReference>
<keyword evidence="3" id="KW-0813">Transport</keyword>
<comment type="subcellular location">
    <subcellularLocation>
        <location evidence="1">Cell inner membrane</location>
        <topology evidence="1">Single-pass membrane protein</topology>
        <orientation evidence="1">Periplasmic side</orientation>
    </subcellularLocation>
</comment>
<dbReference type="Gene3D" id="3.30.1150.10">
    <property type="match status" value="1"/>
</dbReference>
<dbReference type="PANTHER" id="PTHR33446">
    <property type="entry name" value="PROTEIN TONB-RELATED"/>
    <property type="match status" value="1"/>
</dbReference>
<dbReference type="PROSITE" id="PS52015">
    <property type="entry name" value="TONB_CTD"/>
    <property type="match status" value="1"/>
</dbReference>
<sequence length="238" mass="24126">MAVHALVLGLLWPKPHAPSLPKHQLLQARLIPSAATEAAASRAPKPFAAAPVSPSTPEPASSASIATQAAAHAAEVAVWPRERPRAAMPQQQARAPEPLPEEPPPPAPVKDQAVARPAADTAAAAATTESHLPGASLDALPKPLTEVRPVYPPGAGNRSGVVTLDLLINAYGVVEGVQVIDASTPGVFDASAVAAFLVTRFSPGMRSGRPVLTRLRVEVQYAAGGTGIAVSGAGGPGP</sequence>
<evidence type="ECO:0000256" key="10">
    <source>
        <dbReference type="SAM" id="MobiDB-lite"/>
    </source>
</evidence>
<dbReference type="NCBIfam" id="TIGR01352">
    <property type="entry name" value="tonB_Cterm"/>
    <property type="match status" value="1"/>
</dbReference>
<dbReference type="SUPFAM" id="SSF74653">
    <property type="entry name" value="TolA/TonB C-terminal domain"/>
    <property type="match status" value="1"/>
</dbReference>
<keyword evidence="9" id="KW-0472">Membrane</keyword>
<evidence type="ECO:0000256" key="3">
    <source>
        <dbReference type="ARBA" id="ARBA00022448"/>
    </source>
</evidence>
<proteinExistence type="inferred from homology"/>